<proteinExistence type="predicted"/>
<dbReference type="Proteomes" id="UP000540656">
    <property type="component" value="Unassembled WGS sequence"/>
</dbReference>
<evidence type="ECO:0000313" key="3">
    <source>
        <dbReference type="Proteomes" id="UP000540656"/>
    </source>
</evidence>
<sequence length="81" mass="8838">MDGHEDDKRPATGDKRAPIDIEGAPSEEGVSPADAAARLDLDPEEQVNRSDQPDADPAERRQFENPDEATSMADADHPEDR</sequence>
<accession>A0A7Y9RVX4</accession>
<feature type="compositionally biased region" description="Basic and acidic residues" evidence="1">
    <location>
        <begin position="1"/>
        <end position="19"/>
    </location>
</feature>
<dbReference type="RefSeq" id="WP_179500869.1">
    <property type="nucleotide sequence ID" value="NZ_JACCAA010000001.1"/>
</dbReference>
<dbReference type="AlphaFoldDB" id="A0A7Y9RVX4"/>
<reference evidence="2 3" key="1">
    <citation type="submission" date="2020-07" db="EMBL/GenBank/DDBJ databases">
        <title>Sequencing the genomes of 1000 actinobacteria strains.</title>
        <authorList>
            <person name="Klenk H.-P."/>
        </authorList>
    </citation>
    <scope>NUCLEOTIDE SEQUENCE [LARGE SCALE GENOMIC DNA]</scope>
    <source>
        <strain evidence="2 3">DSM 23819</strain>
    </source>
</reference>
<protein>
    <submittedName>
        <fullName evidence="2">Uncharacterized protein</fullName>
    </submittedName>
</protein>
<name>A0A7Y9RVX4_9ACTN</name>
<feature type="compositionally biased region" description="Basic and acidic residues" evidence="1">
    <location>
        <begin position="37"/>
        <end position="64"/>
    </location>
</feature>
<dbReference type="EMBL" id="JACCAA010000001">
    <property type="protein sequence ID" value="NYG57622.1"/>
    <property type="molecule type" value="Genomic_DNA"/>
</dbReference>
<evidence type="ECO:0000256" key="1">
    <source>
        <dbReference type="SAM" id="MobiDB-lite"/>
    </source>
</evidence>
<comment type="caution">
    <text evidence="2">The sequence shown here is derived from an EMBL/GenBank/DDBJ whole genome shotgun (WGS) entry which is preliminary data.</text>
</comment>
<evidence type="ECO:0000313" key="2">
    <source>
        <dbReference type="EMBL" id="NYG57622.1"/>
    </source>
</evidence>
<gene>
    <name evidence="2" type="ORF">BJ980_000545</name>
</gene>
<organism evidence="2 3">
    <name type="scientific">Nocardioides daedukensis</name>
    <dbReference type="NCBI Taxonomy" id="634462"/>
    <lineage>
        <taxon>Bacteria</taxon>
        <taxon>Bacillati</taxon>
        <taxon>Actinomycetota</taxon>
        <taxon>Actinomycetes</taxon>
        <taxon>Propionibacteriales</taxon>
        <taxon>Nocardioidaceae</taxon>
        <taxon>Nocardioides</taxon>
    </lineage>
</organism>
<feature type="region of interest" description="Disordered" evidence="1">
    <location>
        <begin position="1"/>
        <end position="81"/>
    </location>
</feature>
<keyword evidence="3" id="KW-1185">Reference proteome</keyword>